<sequence>MMTPDQARARTHELLENTSNVIGGDWAIEESPLPEQCNIVGKDDGVFWIGRRRQDDRADMVEVTDRVLTYWRGLGFATKPYSYDKEHRGISAVTPEGASVYFSIDLGRVGIDVSGPCVEGDWLSIRKAIAATLPDPYEEYYGTPSPTATAESPPDE</sequence>
<name>A0A1T5KD25_9MICO</name>
<dbReference type="STRING" id="123320.SAMN06309945_2126"/>
<gene>
    <name evidence="1" type="ORF">SAMN06309945_2126</name>
</gene>
<dbReference type="EMBL" id="FUZP01000002">
    <property type="protein sequence ID" value="SKC61574.1"/>
    <property type="molecule type" value="Genomic_DNA"/>
</dbReference>
<dbReference type="Proteomes" id="UP000190857">
    <property type="component" value="Unassembled WGS sequence"/>
</dbReference>
<reference evidence="1 2" key="1">
    <citation type="submission" date="2017-02" db="EMBL/GenBank/DDBJ databases">
        <authorList>
            <person name="Peterson S.W."/>
        </authorList>
    </citation>
    <scope>NUCLEOTIDE SEQUENCE [LARGE SCALE GENOMIC DNA]</scope>
    <source>
        <strain evidence="1 2">VKM Ac-2059</strain>
    </source>
</reference>
<organism evidence="1 2">
    <name type="scientific">Okibacterium fritillariae</name>
    <dbReference type="NCBI Taxonomy" id="123320"/>
    <lineage>
        <taxon>Bacteria</taxon>
        <taxon>Bacillati</taxon>
        <taxon>Actinomycetota</taxon>
        <taxon>Actinomycetes</taxon>
        <taxon>Micrococcales</taxon>
        <taxon>Microbacteriaceae</taxon>
        <taxon>Okibacterium</taxon>
    </lineage>
</organism>
<protein>
    <submittedName>
        <fullName evidence="1">Uncharacterized protein</fullName>
    </submittedName>
</protein>
<accession>A0A1T5KD25</accession>
<proteinExistence type="predicted"/>
<keyword evidence="2" id="KW-1185">Reference proteome</keyword>
<evidence type="ECO:0000313" key="2">
    <source>
        <dbReference type="Proteomes" id="UP000190857"/>
    </source>
</evidence>
<evidence type="ECO:0000313" key="1">
    <source>
        <dbReference type="EMBL" id="SKC61574.1"/>
    </source>
</evidence>
<dbReference type="AlphaFoldDB" id="A0A1T5KD25"/>